<dbReference type="EMBL" id="JALDAY010000005">
    <property type="protein sequence ID" value="MCI3272714.1"/>
    <property type="molecule type" value="Genomic_DNA"/>
</dbReference>
<evidence type="ECO:0000313" key="1">
    <source>
        <dbReference type="EMBL" id="MCI3272714.1"/>
    </source>
</evidence>
<reference evidence="1" key="1">
    <citation type="submission" date="2022-03" db="EMBL/GenBank/DDBJ databases">
        <title>Streptomyces 7R015 and 7R016 isolated from Barleria lupulina in Thailand.</title>
        <authorList>
            <person name="Kanchanasin P."/>
            <person name="Phongsopitanun W."/>
            <person name="Tanasupawat S."/>
        </authorList>
    </citation>
    <scope>NUCLEOTIDE SEQUENCE</scope>
    <source>
        <strain evidence="1">7R015</strain>
    </source>
</reference>
<accession>A0ABS9Y6V3</accession>
<name>A0ABS9Y6V3_9ACTN</name>
<keyword evidence="2" id="KW-1185">Reference proteome</keyword>
<evidence type="ECO:0000313" key="2">
    <source>
        <dbReference type="Proteomes" id="UP001165269"/>
    </source>
</evidence>
<evidence type="ECO:0008006" key="3">
    <source>
        <dbReference type="Google" id="ProtNLM"/>
    </source>
</evidence>
<gene>
    <name evidence="1" type="ORF">MQP27_16525</name>
</gene>
<protein>
    <recommendedName>
        <fullName evidence="3">Knr4/Smi1-like domain-containing protein</fullName>
    </recommendedName>
</protein>
<dbReference type="Proteomes" id="UP001165269">
    <property type="component" value="Unassembled WGS sequence"/>
</dbReference>
<sequence length="223" mass="24518">MELNLNAKEPEGLTRRARRYVGTHGIKVDVPPVGRLREQWVALGVPPTELDRVTAYQERWGGLVLPPAPYYDGGPKYLDPDLPEGSPTEGCWLDAGPQRTALPYSFVIGPGGEFGILGDRWTSLHQTVEGWVESLALAHHASTRAKRITRITGDAVDAIALDSFTLVKEVMGLADTWWRGRDSLVAIYAGEAECFSDSTCRTAWIYSGLDEWGLYGGVRDDDG</sequence>
<dbReference type="RefSeq" id="WP_242765938.1">
    <property type="nucleotide sequence ID" value="NZ_JALDAY010000005.1"/>
</dbReference>
<organism evidence="1 2">
    <name type="scientific">Streptomyces cylindrosporus</name>
    <dbReference type="NCBI Taxonomy" id="2927583"/>
    <lineage>
        <taxon>Bacteria</taxon>
        <taxon>Bacillati</taxon>
        <taxon>Actinomycetota</taxon>
        <taxon>Actinomycetes</taxon>
        <taxon>Kitasatosporales</taxon>
        <taxon>Streptomycetaceae</taxon>
        <taxon>Streptomyces</taxon>
    </lineage>
</organism>
<proteinExistence type="predicted"/>
<comment type="caution">
    <text evidence="1">The sequence shown here is derived from an EMBL/GenBank/DDBJ whole genome shotgun (WGS) entry which is preliminary data.</text>
</comment>